<dbReference type="AlphaFoldDB" id="A0AAD2DIU6"/>
<evidence type="ECO:0000313" key="3">
    <source>
        <dbReference type="Proteomes" id="UP000834106"/>
    </source>
</evidence>
<gene>
    <name evidence="2" type="ORF">FPE_LOCUS3637</name>
</gene>
<name>A0AAD2DIU6_9LAMI</name>
<dbReference type="PANTHER" id="PTHR12956:SF27">
    <property type="entry name" value="TRANSMEMBRANE PROTEIN"/>
    <property type="match status" value="1"/>
</dbReference>
<sequence>MYIMFVDEQTLAKLSAEGNGPDDKGNIVLWKIVVVRNLPYEDVRRTGKVPNFLSHRLFPSARYSIWLDSKLRLNADPMLIIEPKNSSAKLCVQLSYRKGHLLSGDLILMNNSIYICSRTANEEQ</sequence>
<organism evidence="2 3">
    <name type="scientific">Fraxinus pennsylvanica</name>
    <dbReference type="NCBI Taxonomy" id="56036"/>
    <lineage>
        <taxon>Eukaryota</taxon>
        <taxon>Viridiplantae</taxon>
        <taxon>Streptophyta</taxon>
        <taxon>Embryophyta</taxon>
        <taxon>Tracheophyta</taxon>
        <taxon>Spermatophyta</taxon>
        <taxon>Magnoliopsida</taxon>
        <taxon>eudicotyledons</taxon>
        <taxon>Gunneridae</taxon>
        <taxon>Pentapetalae</taxon>
        <taxon>asterids</taxon>
        <taxon>lamiids</taxon>
        <taxon>Lamiales</taxon>
        <taxon>Oleaceae</taxon>
        <taxon>Oleeae</taxon>
        <taxon>Fraxinus</taxon>
    </lineage>
</organism>
<dbReference type="PANTHER" id="PTHR12956">
    <property type="entry name" value="ALKALINE CERAMIDASE-RELATED"/>
    <property type="match status" value="1"/>
</dbReference>
<reference evidence="2" key="1">
    <citation type="submission" date="2023-05" db="EMBL/GenBank/DDBJ databases">
        <authorList>
            <person name="Huff M."/>
        </authorList>
    </citation>
    <scope>NUCLEOTIDE SEQUENCE</scope>
</reference>
<evidence type="ECO:0000259" key="1">
    <source>
        <dbReference type="Pfam" id="PF04765"/>
    </source>
</evidence>
<dbReference type="EMBL" id="OU503037">
    <property type="protein sequence ID" value="CAI9756207.1"/>
    <property type="molecule type" value="Genomic_DNA"/>
</dbReference>
<keyword evidence="3" id="KW-1185">Reference proteome</keyword>
<dbReference type="InterPro" id="IPR048354">
    <property type="entry name" value="TOD1_MUCI70_glycTrfase_dom"/>
</dbReference>
<dbReference type="Proteomes" id="UP000834106">
    <property type="component" value="Chromosome 2"/>
</dbReference>
<accession>A0AAD2DIU6</accession>
<protein>
    <recommendedName>
        <fullName evidence="1">TOD1/MUCI70 glycosyltransferase-like domain-containing protein</fullName>
    </recommendedName>
</protein>
<feature type="domain" description="TOD1/MUCI70 glycosyltransferase-like" evidence="1">
    <location>
        <begin position="2"/>
        <end position="82"/>
    </location>
</feature>
<dbReference type="InterPro" id="IPR006852">
    <property type="entry name" value="TOD1_MUCI70"/>
</dbReference>
<evidence type="ECO:0000313" key="2">
    <source>
        <dbReference type="EMBL" id="CAI9756207.1"/>
    </source>
</evidence>
<proteinExistence type="predicted"/>
<dbReference type="Pfam" id="PF04765">
    <property type="entry name" value="TOD1_MUCI70"/>
    <property type="match status" value="1"/>
</dbReference>